<dbReference type="Proteomes" id="UP001459105">
    <property type="component" value="Segment"/>
</dbReference>
<evidence type="ECO:0000256" key="1">
    <source>
        <dbReference type="SAM" id="Coils"/>
    </source>
</evidence>
<reference evidence="2" key="1">
    <citation type="submission" date="2024-03" db="EMBL/GenBank/DDBJ databases">
        <authorList>
            <person name="Lin W."/>
            <person name="Li D."/>
            <person name="Tong Y."/>
        </authorList>
    </citation>
    <scope>NUCLEOTIDE SEQUENCE</scope>
</reference>
<proteinExistence type="predicted"/>
<evidence type="ECO:0000313" key="3">
    <source>
        <dbReference type="Proteomes" id="UP001459105"/>
    </source>
</evidence>
<evidence type="ECO:0000313" key="2">
    <source>
        <dbReference type="EMBL" id="XAI95541.1"/>
    </source>
</evidence>
<feature type="coiled-coil region" evidence="1">
    <location>
        <begin position="3"/>
        <end position="89"/>
    </location>
</feature>
<sequence length="94" mass="11264">MNTQKLLEEIKRKQKDLQESEVQLEHERKYLEERLEEFFGEDAQKYSIDQPRSIEKALKRLEARREAAKEELGSTKEELQKLWEALQEEQAGDD</sequence>
<protein>
    <submittedName>
        <fullName evidence="2">Uncharacterized protein</fullName>
    </submittedName>
</protein>
<keyword evidence="1" id="KW-0175">Coiled coil</keyword>
<name>A0AAX4QG09_9CAUD</name>
<accession>A0AAX4QG09</accession>
<organism evidence="2 3">
    <name type="scientific">Microcystis phage Mvi-JY20</name>
    <dbReference type="NCBI Taxonomy" id="3128146"/>
    <lineage>
        <taxon>Viruses</taxon>
        <taxon>Duplodnaviria</taxon>
        <taxon>Heunggongvirae</taxon>
        <taxon>Uroviricota</taxon>
        <taxon>Caudoviricetes</taxon>
    </lineage>
</organism>
<dbReference type="EMBL" id="PP438412">
    <property type="protein sequence ID" value="XAI95541.1"/>
    <property type="molecule type" value="Genomic_DNA"/>
</dbReference>